<evidence type="ECO:0000313" key="3">
    <source>
        <dbReference type="EMBL" id="SMQ44990.1"/>
    </source>
</evidence>
<name>A0A1X7RCN0_ZYMT9</name>
<evidence type="ECO:0000256" key="1">
    <source>
        <dbReference type="PROSITE-ProRule" id="PRU00175"/>
    </source>
</evidence>
<gene>
    <name evidence="3" type="ORF">ZT3D7_G134</name>
</gene>
<evidence type="ECO:0000259" key="2">
    <source>
        <dbReference type="PROSITE" id="PS50089"/>
    </source>
</evidence>
<proteinExistence type="predicted"/>
<evidence type="ECO:0000313" key="4">
    <source>
        <dbReference type="Proteomes" id="UP000215127"/>
    </source>
</evidence>
<dbReference type="AlphaFoldDB" id="A0A1X7RCN0"/>
<keyword evidence="1" id="KW-0479">Metal-binding</keyword>
<dbReference type="PROSITE" id="PS50089">
    <property type="entry name" value="ZF_RING_2"/>
    <property type="match status" value="1"/>
</dbReference>
<dbReference type="InterPro" id="IPR001841">
    <property type="entry name" value="Znf_RING"/>
</dbReference>
<organism evidence="3 4">
    <name type="scientific">Zymoseptoria tritici (strain ST99CH_3D7)</name>
    <dbReference type="NCBI Taxonomy" id="1276538"/>
    <lineage>
        <taxon>Eukaryota</taxon>
        <taxon>Fungi</taxon>
        <taxon>Dikarya</taxon>
        <taxon>Ascomycota</taxon>
        <taxon>Pezizomycotina</taxon>
        <taxon>Dothideomycetes</taxon>
        <taxon>Dothideomycetidae</taxon>
        <taxon>Mycosphaerellales</taxon>
        <taxon>Mycosphaerellaceae</taxon>
        <taxon>Zymoseptoria</taxon>
    </lineage>
</organism>
<dbReference type="SUPFAM" id="SSF57850">
    <property type="entry name" value="RING/U-box"/>
    <property type="match status" value="1"/>
</dbReference>
<keyword evidence="4" id="KW-1185">Reference proteome</keyword>
<feature type="domain" description="RING-type" evidence="2">
    <location>
        <begin position="264"/>
        <end position="316"/>
    </location>
</feature>
<sequence length="555" mass="63068">MSSSMTSQVAERIFSKTKPALELAKPLVSVSGERHWVHVEHPSEELCNPDEHMAMMSPSWVAARLDPTLPLVPDAAVTARAGRENESETSMISYYECTGPFDENFWPSANNEPGRTFQETMQEVLEFPGETTIRIVNYLTADDPVARVRIRLECLPEAPALADLVCQFEMTSEEFQHADGLLFGQDRPQWCIDLEDVVYRNSDRACRHVAFQYYDPRDEREHGGNLHAGATAFGRQRHPKYSQVLQHLATAANTDQLPEDDRACIVCAEDYFIRPGHHPVVLAAVCGHDQHIVCANCVLQICEAKGPKEACCPHCRAKYFTTKPQLDFLVFGEVNGVFHADDSYTDWENFQRSCSDLDKKSAITSDTTISITNPTALFNIWLTLFSDDLKDAAEPLDKRLDFTPEFRTLVLSVESFFRYAHGVEYTAAGFRRKLLDDIHNTFLGEQLADENDAIPRRNPTLPIGASFFRPGMAQALDRSLERFFRALELRMCACGAAADECGKHEHGDRYFWCPNEVGRKREALKTWEYVDDTVAIHDELMGLERRFREDRRGRR</sequence>
<dbReference type="InterPro" id="IPR013083">
    <property type="entry name" value="Znf_RING/FYVE/PHD"/>
</dbReference>
<dbReference type="Gene3D" id="3.30.40.10">
    <property type="entry name" value="Zinc/RING finger domain, C3HC4 (zinc finger)"/>
    <property type="match status" value="1"/>
</dbReference>
<dbReference type="Proteomes" id="UP000215127">
    <property type="component" value="Chromosome 1"/>
</dbReference>
<reference evidence="3 4" key="1">
    <citation type="submission" date="2016-06" db="EMBL/GenBank/DDBJ databases">
        <authorList>
            <person name="Kjaerup R.B."/>
            <person name="Dalgaard T.S."/>
            <person name="Juul-Madsen H.R."/>
        </authorList>
    </citation>
    <scope>NUCLEOTIDE SEQUENCE [LARGE SCALE GENOMIC DNA]</scope>
</reference>
<protein>
    <recommendedName>
        <fullName evidence="2">RING-type domain-containing protein</fullName>
    </recommendedName>
</protein>
<keyword evidence="1" id="KW-0863">Zinc-finger</keyword>
<dbReference type="EMBL" id="LT853692">
    <property type="protein sequence ID" value="SMQ44990.1"/>
    <property type="molecule type" value="Genomic_DNA"/>
</dbReference>
<accession>A0A1X7RCN0</accession>
<dbReference type="GO" id="GO:0008270">
    <property type="term" value="F:zinc ion binding"/>
    <property type="evidence" value="ECO:0007669"/>
    <property type="project" value="UniProtKB-KW"/>
</dbReference>
<keyword evidence="1" id="KW-0862">Zinc</keyword>